<feature type="compositionally biased region" description="Basic and acidic residues" evidence="1">
    <location>
        <begin position="30"/>
        <end position="56"/>
    </location>
</feature>
<feature type="compositionally biased region" description="Gly residues" evidence="1">
    <location>
        <begin position="57"/>
        <end position="76"/>
    </location>
</feature>
<dbReference type="Proteomes" id="UP000439123">
    <property type="component" value="Unassembled WGS sequence"/>
</dbReference>
<reference evidence="2 3" key="1">
    <citation type="submission" date="2019-10" db="EMBL/GenBank/DDBJ databases">
        <authorList>
            <person name="Karimi E."/>
        </authorList>
    </citation>
    <scope>NUCLEOTIDE SEQUENCE [LARGE SCALE GENOMIC DNA]</scope>
    <source>
        <strain evidence="2">Aeromonas sp. 8C</strain>
    </source>
</reference>
<feature type="compositionally biased region" description="Basic and acidic residues" evidence="1">
    <location>
        <begin position="144"/>
        <end position="171"/>
    </location>
</feature>
<feature type="region of interest" description="Disordered" evidence="1">
    <location>
        <begin position="144"/>
        <end position="240"/>
    </location>
</feature>
<gene>
    <name evidence="2" type="ORF">AERO8C_140295</name>
</gene>
<dbReference type="EMBL" id="CABWLC010000006">
    <property type="protein sequence ID" value="VXA82977.1"/>
    <property type="molecule type" value="Genomic_DNA"/>
</dbReference>
<accession>A0A653KU95</accession>
<feature type="region of interest" description="Disordered" evidence="1">
    <location>
        <begin position="1"/>
        <end position="77"/>
    </location>
</feature>
<dbReference type="AlphaFoldDB" id="A0A653KU95"/>
<protein>
    <submittedName>
        <fullName evidence="2">Uncharacterized protein</fullName>
    </submittedName>
</protein>
<organism evidence="2 3">
    <name type="scientific">Aeromonas veronii</name>
    <dbReference type="NCBI Taxonomy" id="654"/>
    <lineage>
        <taxon>Bacteria</taxon>
        <taxon>Pseudomonadati</taxon>
        <taxon>Pseudomonadota</taxon>
        <taxon>Gammaproteobacteria</taxon>
        <taxon>Aeromonadales</taxon>
        <taxon>Aeromonadaceae</taxon>
        <taxon>Aeromonas</taxon>
    </lineage>
</organism>
<evidence type="ECO:0000313" key="3">
    <source>
        <dbReference type="Proteomes" id="UP000439123"/>
    </source>
</evidence>
<feature type="compositionally biased region" description="Polar residues" evidence="1">
    <location>
        <begin position="173"/>
        <end position="186"/>
    </location>
</feature>
<sequence length="318" mass="33965">MGEAVEYPTNNGADAIHPQPAHDITAPGRMADDVAKGQKHPHGFDKGDQHDHRQGGDGDGIEGGPAEGEGHYGGKPGCLAEAIEAHFAHGDGHHETEDDPEQHRDIAEKALGEAGHQQDKDEHQKAGADIAQAAIFRITLAPRHPVDPHLHDADPDGGDNHPGDDGGEEWHQPTYQRHQQGRNDTGSDGGAEDARQPQIRVGSDGQHGHHGGKGDRHDDRQPDPGKAANPDTLQQGDDAAAEEVRTDKVGDLLLGQPQTAANHQWHRHGAGVHHQHMLQAQGKELAHGEHALHFIHRALARTRSGGGGIGLVHEQITP</sequence>
<evidence type="ECO:0000256" key="1">
    <source>
        <dbReference type="SAM" id="MobiDB-lite"/>
    </source>
</evidence>
<name>A0A653KU95_AERVE</name>
<proteinExistence type="predicted"/>
<evidence type="ECO:0000313" key="2">
    <source>
        <dbReference type="EMBL" id="VXA82977.1"/>
    </source>
</evidence>
<feature type="compositionally biased region" description="Basic and acidic residues" evidence="1">
    <location>
        <begin position="212"/>
        <end position="223"/>
    </location>
</feature>